<dbReference type="GO" id="GO:0006952">
    <property type="term" value="P:defense response"/>
    <property type="evidence" value="ECO:0007669"/>
    <property type="project" value="InterPro"/>
</dbReference>
<evidence type="ECO:0000313" key="2">
    <source>
        <dbReference type="EMBL" id="JAT65624.1"/>
    </source>
</evidence>
<dbReference type="InterPro" id="IPR000008">
    <property type="entry name" value="C2_dom"/>
</dbReference>
<dbReference type="PROSITE" id="PS50004">
    <property type="entry name" value="C2"/>
    <property type="match status" value="1"/>
</dbReference>
<dbReference type="EMBL" id="GDJX01002312">
    <property type="protein sequence ID" value="JAT65624.1"/>
    <property type="molecule type" value="Transcribed_RNA"/>
</dbReference>
<dbReference type="InterPro" id="IPR044750">
    <property type="entry name" value="C2_SRC2/BAP"/>
</dbReference>
<dbReference type="CDD" id="cd04051">
    <property type="entry name" value="C2_SRC2_like"/>
    <property type="match status" value="1"/>
</dbReference>
<organism evidence="2">
    <name type="scientific">Anthurium amnicola</name>
    <dbReference type="NCBI Taxonomy" id="1678845"/>
    <lineage>
        <taxon>Eukaryota</taxon>
        <taxon>Viridiplantae</taxon>
        <taxon>Streptophyta</taxon>
        <taxon>Embryophyta</taxon>
        <taxon>Tracheophyta</taxon>
        <taxon>Spermatophyta</taxon>
        <taxon>Magnoliopsida</taxon>
        <taxon>Liliopsida</taxon>
        <taxon>Araceae</taxon>
        <taxon>Pothoideae</taxon>
        <taxon>Potheae</taxon>
        <taxon>Anthurium</taxon>
    </lineage>
</organism>
<sequence>MDAQRPLDLKLISARDLKNVNIFSKMDVYAVAWLSGDPRSKGRTATDREGGRNPSWTNAAFRFFVPAGGVETGRLVLHVRLRSKRALGDRDIGEVRVPVKELESTPGAGDSPRFVSYEVRRPSGKAGGVLNFSFGFGAPVAAPAPWPPHPAPYPVHKADEPVTAYPAGLTAAYPPLPQPYGYGAPPPSGYGYPPPAPAGYGYGAPPPPRRNKFGMGLGAGLLGGALGGLLVGDMISDAAAYDGGFDGGGYDF</sequence>
<dbReference type="AlphaFoldDB" id="A0A1D1ZF78"/>
<dbReference type="PANTHER" id="PTHR32246:SF173">
    <property type="entry name" value="C2 DOMAIN-CONTAINING PROTEIN"/>
    <property type="match status" value="1"/>
</dbReference>
<reference evidence="2" key="1">
    <citation type="submission" date="2015-07" db="EMBL/GenBank/DDBJ databases">
        <title>Transcriptome Assembly of Anthurium amnicola.</title>
        <authorList>
            <person name="Suzuki J."/>
        </authorList>
    </citation>
    <scope>NUCLEOTIDE SEQUENCE</scope>
</reference>
<accession>A0A1D1ZF78</accession>
<dbReference type="Pfam" id="PF00168">
    <property type="entry name" value="C2"/>
    <property type="match status" value="1"/>
</dbReference>
<dbReference type="InterPro" id="IPR035892">
    <property type="entry name" value="C2_domain_sf"/>
</dbReference>
<gene>
    <name evidence="2" type="primary">casA_1</name>
    <name evidence="2" type="ORF">g.39096</name>
</gene>
<protein>
    <submittedName>
        <fullName evidence="2">Metacaspase-1A</fullName>
    </submittedName>
</protein>
<proteinExistence type="predicted"/>
<evidence type="ECO:0000259" key="1">
    <source>
        <dbReference type="PROSITE" id="PS50004"/>
    </source>
</evidence>
<dbReference type="Gene3D" id="2.60.40.150">
    <property type="entry name" value="C2 domain"/>
    <property type="match status" value="1"/>
</dbReference>
<dbReference type="SMART" id="SM00239">
    <property type="entry name" value="C2"/>
    <property type="match status" value="1"/>
</dbReference>
<name>A0A1D1ZF78_9ARAE</name>
<dbReference type="PANTHER" id="PTHR32246">
    <property type="entry name" value="INGRESSION PROTEIN FIC1"/>
    <property type="match status" value="1"/>
</dbReference>
<feature type="domain" description="C2" evidence="1">
    <location>
        <begin position="1"/>
        <end position="112"/>
    </location>
</feature>
<dbReference type="SUPFAM" id="SSF49562">
    <property type="entry name" value="C2 domain (Calcium/lipid-binding domain, CaLB)"/>
    <property type="match status" value="1"/>
</dbReference>